<dbReference type="AlphaFoldDB" id="A0AAJ3HR15"/>
<protein>
    <submittedName>
        <fullName evidence="1">Outer membrane protein</fullName>
    </submittedName>
</protein>
<dbReference type="RefSeq" id="WP_239994712.1">
    <property type="nucleotide sequence ID" value="NZ_LXEV01000030.1"/>
</dbReference>
<reference evidence="1 2" key="1">
    <citation type="submission" date="2016-04" db="EMBL/GenBank/DDBJ databases">
        <title>ATOL: Assembling a taxonomically balanced genome-scale reconstruction of the evolutionary history of the Enterobacteriaceae.</title>
        <authorList>
            <person name="Plunkett G.III."/>
            <person name="Neeno-Eckwall E.C."/>
            <person name="Glasner J.D."/>
            <person name="Perna N.T."/>
        </authorList>
    </citation>
    <scope>NUCLEOTIDE SEQUENCE [LARGE SCALE GENOMIC DNA]</scope>
    <source>
        <strain evidence="1 2">ATCC 700826</strain>
    </source>
</reference>
<comment type="caution">
    <text evidence="1">The sequence shown here is derived from an EMBL/GenBank/DDBJ whole genome shotgun (WGS) entry which is preliminary data.</text>
</comment>
<sequence length="258" mass="29106">MNITTFSYASSHNCADRTLSTPQDIALRTEQAKVLRQLLDNSGDRVIALFRQGQSLSDYGLTFSHGAYAVKTLTGHWRVYHNLNECGTDRSNLYIQGLYQFLDDDLSENTVATLHFSFDLQERLLTTLTNRQKRQDLHQAHYNMIAYPFSIEMQNSNGWILMVLGAAVSSQVTSLSTGIDWLTSQSYVSSSLSVSFVKRTMADMFIPHISISDQPNTNIIYFNSGDSLLNFMNNYGRKQINCEHGNWGSSVCLFALPN</sequence>
<proteinExistence type="predicted"/>
<dbReference type="InterPro" id="IPR014547">
    <property type="entry name" value="UCP028477"/>
</dbReference>
<gene>
    <name evidence="1" type="ORF">M997_2574</name>
</gene>
<dbReference type="Proteomes" id="UP000078250">
    <property type="component" value="Unassembled WGS sequence"/>
</dbReference>
<name>A0AAJ3HR15_PROHU</name>
<keyword evidence="2" id="KW-1185">Reference proteome</keyword>
<evidence type="ECO:0000313" key="1">
    <source>
        <dbReference type="EMBL" id="OAT45772.1"/>
    </source>
</evidence>
<dbReference type="Pfam" id="PF09916">
    <property type="entry name" value="DUF2145"/>
    <property type="match status" value="1"/>
</dbReference>
<evidence type="ECO:0000313" key="2">
    <source>
        <dbReference type="Proteomes" id="UP000078250"/>
    </source>
</evidence>
<dbReference type="EMBL" id="LXEV01000030">
    <property type="protein sequence ID" value="OAT45772.1"/>
    <property type="molecule type" value="Genomic_DNA"/>
</dbReference>
<organism evidence="1 2">
    <name type="scientific">Proteus hauseri ATCC 700826</name>
    <dbReference type="NCBI Taxonomy" id="1354271"/>
    <lineage>
        <taxon>Bacteria</taxon>
        <taxon>Pseudomonadati</taxon>
        <taxon>Pseudomonadota</taxon>
        <taxon>Gammaproteobacteria</taxon>
        <taxon>Enterobacterales</taxon>
        <taxon>Morganellaceae</taxon>
        <taxon>Proteus</taxon>
    </lineage>
</organism>
<accession>A0AAJ3HR15</accession>